<organism evidence="1 2">
    <name type="scientific">Salibacter halophilus</name>
    <dbReference type="NCBI Taxonomy" id="1803916"/>
    <lineage>
        <taxon>Bacteria</taxon>
        <taxon>Pseudomonadati</taxon>
        <taxon>Bacteroidota</taxon>
        <taxon>Flavobacteriia</taxon>
        <taxon>Flavobacteriales</taxon>
        <taxon>Salibacteraceae</taxon>
        <taxon>Salibacter</taxon>
    </lineage>
</organism>
<name>A0A6N6M5D8_9FLAO</name>
<evidence type="ECO:0000313" key="1">
    <source>
        <dbReference type="EMBL" id="KAB1063170.1"/>
    </source>
</evidence>
<dbReference type="PANTHER" id="PTHR39961">
    <property type="entry name" value="HYPOTHETICAL CYTOSOLIC PROTEIN"/>
    <property type="match status" value="1"/>
</dbReference>
<gene>
    <name evidence="1" type="ORF">F3059_11035</name>
</gene>
<protein>
    <submittedName>
        <fullName evidence="1">Uncharacterized protein</fullName>
    </submittedName>
</protein>
<comment type="caution">
    <text evidence="1">The sequence shown here is derived from an EMBL/GenBank/DDBJ whole genome shotgun (WGS) entry which is preliminary data.</text>
</comment>
<dbReference type="Pfam" id="PF04308">
    <property type="entry name" value="RNaseH_like"/>
    <property type="match status" value="1"/>
</dbReference>
<dbReference type="AlphaFoldDB" id="A0A6N6M5D8"/>
<proteinExistence type="predicted"/>
<dbReference type="RefSeq" id="WP_151169205.1">
    <property type="nucleotide sequence ID" value="NZ_WACR01000009.1"/>
</dbReference>
<keyword evidence="2" id="KW-1185">Reference proteome</keyword>
<dbReference type="PANTHER" id="PTHR39961:SF1">
    <property type="entry name" value="DUF458 DOMAIN-CONTAINING PROTEIN"/>
    <property type="match status" value="1"/>
</dbReference>
<reference evidence="1 2" key="1">
    <citation type="submission" date="2019-09" db="EMBL/GenBank/DDBJ databases">
        <title>Genomes of Cryomorphaceae.</title>
        <authorList>
            <person name="Bowman J.P."/>
        </authorList>
    </citation>
    <scope>NUCLEOTIDE SEQUENCE [LARGE SCALE GENOMIC DNA]</scope>
    <source>
        <strain evidence="1 2">KCTC 52047</strain>
    </source>
</reference>
<dbReference type="Proteomes" id="UP000435357">
    <property type="component" value="Unassembled WGS sequence"/>
</dbReference>
<dbReference type="EMBL" id="WACR01000009">
    <property type="protein sequence ID" value="KAB1063170.1"/>
    <property type="molecule type" value="Genomic_DNA"/>
</dbReference>
<dbReference type="InterPro" id="IPR007405">
    <property type="entry name" value="Phage_KVP40_Orf299"/>
</dbReference>
<accession>A0A6N6M5D8</accession>
<dbReference type="OrthoDB" id="13663at2"/>
<sequence length="150" mass="17264">MKFKMMQTKREVELKSYLLSFLANKWDYTIHVGCDSQNFSSKTVYVTTVVIRFQNRGAHVLYKKEVVPKILDMWTRLWAEIERSVELATYLEEECGVEVSQVDMDFNEDPQFPSNKVLKAASGYVSSLGFIVKAKPNLLMATWAANVLCH</sequence>
<evidence type="ECO:0000313" key="2">
    <source>
        <dbReference type="Proteomes" id="UP000435357"/>
    </source>
</evidence>